<proteinExistence type="predicted"/>
<dbReference type="OrthoDB" id="7831801at2"/>
<evidence type="ECO:0000313" key="2">
    <source>
        <dbReference type="Proteomes" id="UP000019666"/>
    </source>
</evidence>
<reference evidence="1 2" key="1">
    <citation type="submission" date="2013-02" db="EMBL/GenBank/DDBJ databases">
        <authorList>
            <person name="Fiebig A."/>
            <person name="Goeker M."/>
            <person name="Klenk H.-P.P."/>
        </authorList>
    </citation>
    <scope>NUCLEOTIDE SEQUENCE [LARGE SCALE GENOMIC DNA]</scope>
    <source>
        <strain evidence="1 2">DSM 19309</strain>
    </source>
</reference>
<dbReference type="STRING" id="442562.Rumeso_03892"/>
<accession>A0A017HJS9</accession>
<name>A0A017HJS9_9RHOB</name>
<dbReference type="RefSeq" id="WP_037282342.1">
    <property type="nucleotide sequence ID" value="NZ_KK088604.1"/>
</dbReference>
<keyword evidence="2" id="KW-1185">Reference proteome</keyword>
<comment type="caution">
    <text evidence="1">The sequence shown here is derived from an EMBL/GenBank/DDBJ whole genome shotgun (WGS) entry which is preliminary data.</text>
</comment>
<dbReference type="HOGENOM" id="CLU_1052926_0_0_5"/>
<protein>
    <submittedName>
        <fullName evidence="1">Uncharacterized protein</fullName>
    </submittedName>
</protein>
<dbReference type="EMBL" id="AOSK01000111">
    <property type="protein sequence ID" value="EYD74596.1"/>
    <property type="molecule type" value="Genomic_DNA"/>
</dbReference>
<dbReference type="AlphaFoldDB" id="A0A017HJS9"/>
<gene>
    <name evidence="1" type="ORF">Rumeso_03892</name>
</gene>
<dbReference type="Proteomes" id="UP000019666">
    <property type="component" value="Unassembled WGS sequence"/>
</dbReference>
<evidence type="ECO:0000313" key="1">
    <source>
        <dbReference type="EMBL" id="EYD74596.1"/>
    </source>
</evidence>
<sequence length="251" mass="26229">MQITLNKIAFDVKPVDGALRTALLADPVVARGVLRPVWSWSKDEGKGRYLAQTAANNAIPLPTGILIHVQKPGTNGAGPVKAEGPTAKMAERFLHAVGAKDFGPVVQALGRVVGVPVGRLPLDKFAVLNAQGSYTILMATELQIVELANAARNLSAYVFLPGVVSFAATAEATGGAILPDSPRLTAVIPPGTQAGQAMRRLALAQRLGEMQAELGETKPADLPEGDPRRAVLARLGAEWKALQAKVATKAA</sequence>
<organism evidence="1 2">
    <name type="scientific">Rubellimicrobium mesophilum DSM 19309</name>
    <dbReference type="NCBI Taxonomy" id="442562"/>
    <lineage>
        <taxon>Bacteria</taxon>
        <taxon>Pseudomonadati</taxon>
        <taxon>Pseudomonadota</taxon>
        <taxon>Alphaproteobacteria</taxon>
        <taxon>Rhodobacterales</taxon>
        <taxon>Roseobacteraceae</taxon>
        <taxon>Rubellimicrobium</taxon>
    </lineage>
</organism>